<evidence type="ECO:0000313" key="2">
    <source>
        <dbReference type="Proteomes" id="UP001165960"/>
    </source>
</evidence>
<sequence>MYTYMSWRVIRDMRNRQLVSSYEVIRQAYRYIARNEENPIKLRYQAQLALNSIPRPARLAAIKNRCVESGRGRGIFRAFRMCRTQFRNKALNGDLPGVIKAQW</sequence>
<gene>
    <name evidence="1" type="primary">MRP2_1</name>
    <name evidence="1" type="ORF">DSO57_1008452</name>
</gene>
<proteinExistence type="predicted"/>
<comment type="caution">
    <text evidence="1">The sequence shown here is derived from an EMBL/GenBank/DDBJ whole genome shotgun (WGS) entry which is preliminary data.</text>
</comment>
<reference evidence="1" key="1">
    <citation type="submission" date="2022-04" db="EMBL/GenBank/DDBJ databases">
        <title>Genome of the entomopathogenic fungus Entomophthora muscae.</title>
        <authorList>
            <person name="Elya C."/>
            <person name="Lovett B.R."/>
            <person name="Lee E."/>
            <person name="Macias A.M."/>
            <person name="Hajek A.E."/>
            <person name="De Bivort B.L."/>
            <person name="Kasson M.T."/>
            <person name="De Fine Licht H.H."/>
            <person name="Stajich J.E."/>
        </authorList>
    </citation>
    <scope>NUCLEOTIDE SEQUENCE</scope>
    <source>
        <strain evidence="1">Berkeley</strain>
    </source>
</reference>
<organism evidence="1 2">
    <name type="scientific">Entomophthora muscae</name>
    <dbReference type="NCBI Taxonomy" id="34485"/>
    <lineage>
        <taxon>Eukaryota</taxon>
        <taxon>Fungi</taxon>
        <taxon>Fungi incertae sedis</taxon>
        <taxon>Zoopagomycota</taxon>
        <taxon>Entomophthoromycotina</taxon>
        <taxon>Entomophthoromycetes</taxon>
        <taxon>Entomophthorales</taxon>
        <taxon>Entomophthoraceae</taxon>
        <taxon>Entomophthora</taxon>
    </lineage>
</organism>
<protein>
    <submittedName>
        <fullName evidence="1">40S ribosomal protein mrp2, mitochondrial</fullName>
    </submittedName>
</protein>
<keyword evidence="1" id="KW-0689">Ribosomal protein</keyword>
<keyword evidence="1" id="KW-0687">Ribonucleoprotein</keyword>
<dbReference type="EMBL" id="QTSX02003576">
    <property type="protein sequence ID" value="KAJ9070411.1"/>
    <property type="molecule type" value="Genomic_DNA"/>
</dbReference>
<name>A0ACC2T757_9FUNG</name>
<accession>A0ACC2T757</accession>
<keyword evidence="2" id="KW-1185">Reference proteome</keyword>
<evidence type="ECO:0000313" key="1">
    <source>
        <dbReference type="EMBL" id="KAJ9070411.1"/>
    </source>
</evidence>
<dbReference type="Proteomes" id="UP001165960">
    <property type="component" value="Unassembled WGS sequence"/>
</dbReference>